<evidence type="ECO:0000313" key="3">
    <source>
        <dbReference type="Proteomes" id="UP001476247"/>
    </source>
</evidence>
<dbReference type="EMBL" id="BAABUJ010000004">
    <property type="protein sequence ID" value="GAA5794945.1"/>
    <property type="molecule type" value="Genomic_DNA"/>
</dbReference>
<dbReference type="Pfam" id="PF21087">
    <property type="entry name" value="Glyco_hydro_134"/>
    <property type="match status" value="1"/>
</dbReference>
<sequence>MVQNNILKVFLFFLLVAIVSAAADNNGSYTVPDLGKRKRQILNAGGGSWDIAISMLESEHLTTDYVYGDGKSGDAANFGIFKQNFFMLRTSTTQFKKYTSSESYNVGSILNKKLAMDLKARHESQEFYGADIWFAGHRNGESGLTHPYTQDITNYKNGVNWIHDQLTSKKEYLTDDTRFWIYVVPI</sequence>
<keyword evidence="1" id="KW-0732">Signal</keyword>
<feature type="signal peptide" evidence="1">
    <location>
        <begin position="1"/>
        <end position="21"/>
    </location>
</feature>
<dbReference type="CDD" id="cd19610">
    <property type="entry name" value="mannanase_GH134"/>
    <property type="match status" value="1"/>
</dbReference>
<proteinExistence type="predicted"/>
<evidence type="ECO:0000256" key="1">
    <source>
        <dbReference type="SAM" id="SignalP"/>
    </source>
</evidence>
<evidence type="ECO:0000313" key="2">
    <source>
        <dbReference type="EMBL" id="GAA5794945.1"/>
    </source>
</evidence>
<protein>
    <submittedName>
        <fullName evidence="2">Uncharacterized protein</fullName>
    </submittedName>
</protein>
<accession>A0ABP9XL77</accession>
<reference evidence="2 3" key="1">
    <citation type="submission" date="2024-04" db="EMBL/GenBank/DDBJ databases">
        <title>genome sequences of Mucor flavus KT1a and Helicostylum pulchrum KT1b strains isolation_sourced from the surface of a dry-aged beef.</title>
        <authorList>
            <person name="Toyotome T."/>
            <person name="Hosono M."/>
            <person name="Torimaru M."/>
            <person name="Fukuda K."/>
            <person name="Mikami N."/>
        </authorList>
    </citation>
    <scope>NUCLEOTIDE SEQUENCE [LARGE SCALE GENOMIC DNA]</scope>
    <source>
        <strain evidence="2 3">KT1b</strain>
    </source>
</reference>
<dbReference type="Proteomes" id="UP001476247">
    <property type="component" value="Unassembled WGS sequence"/>
</dbReference>
<organism evidence="2 3">
    <name type="scientific">Helicostylum pulchrum</name>
    <dbReference type="NCBI Taxonomy" id="562976"/>
    <lineage>
        <taxon>Eukaryota</taxon>
        <taxon>Fungi</taxon>
        <taxon>Fungi incertae sedis</taxon>
        <taxon>Mucoromycota</taxon>
        <taxon>Mucoromycotina</taxon>
        <taxon>Mucoromycetes</taxon>
        <taxon>Mucorales</taxon>
        <taxon>Mucorineae</taxon>
        <taxon>Mucoraceae</taxon>
        <taxon>Helicostylum</taxon>
    </lineage>
</organism>
<gene>
    <name evidence="2" type="ORF">HPULCUR_000294</name>
</gene>
<dbReference type="InterPro" id="IPR049168">
    <property type="entry name" value="Glyco_hydro_134"/>
</dbReference>
<keyword evidence="3" id="KW-1185">Reference proteome</keyword>
<feature type="chain" id="PRO_5046535666" evidence="1">
    <location>
        <begin position="22"/>
        <end position="186"/>
    </location>
</feature>
<comment type="caution">
    <text evidence="2">The sequence shown here is derived from an EMBL/GenBank/DDBJ whole genome shotgun (WGS) entry which is preliminary data.</text>
</comment>
<name>A0ABP9XL77_9FUNG</name>